<protein>
    <recommendedName>
        <fullName evidence="2">Secretion system C-terminal sorting domain-containing protein</fullName>
    </recommendedName>
</protein>
<organism evidence="3 4">
    <name type="scientific">Pseudobacter ginsenosidimutans</name>
    <dbReference type="NCBI Taxonomy" id="661488"/>
    <lineage>
        <taxon>Bacteria</taxon>
        <taxon>Pseudomonadati</taxon>
        <taxon>Bacteroidota</taxon>
        <taxon>Chitinophagia</taxon>
        <taxon>Chitinophagales</taxon>
        <taxon>Chitinophagaceae</taxon>
        <taxon>Pseudobacter</taxon>
    </lineage>
</organism>
<accession>A0A4Q7N2N9</accession>
<proteinExistence type="predicted"/>
<feature type="domain" description="Secretion system C-terminal sorting" evidence="2">
    <location>
        <begin position="97"/>
        <end position="159"/>
    </location>
</feature>
<feature type="chain" id="PRO_5020504359" description="Secretion system C-terminal sorting domain-containing protein" evidence="1">
    <location>
        <begin position="24"/>
        <end position="190"/>
    </location>
</feature>
<dbReference type="Pfam" id="PF18962">
    <property type="entry name" value="Por_Secre_tail"/>
    <property type="match status" value="1"/>
</dbReference>
<dbReference type="InterPro" id="IPR026444">
    <property type="entry name" value="Secre_tail"/>
</dbReference>
<dbReference type="RefSeq" id="WP_130539587.1">
    <property type="nucleotide sequence ID" value="NZ_CP042431.1"/>
</dbReference>
<evidence type="ECO:0000259" key="2">
    <source>
        <dbReference type="Pfam" id="PF18962"/>
    </source>
</evidence>
<dbReference type="EMBL" id="SGXA01000001">
    <property type="protein sequence ID" value="RZS75199.1"/>
    <property type="molecule type" value="Genomic_DNA"/>
</dbReference>
<dbReference type="Proteomes" id="UP000293874">
    <property type="component" value="Unassembled WGS sequence"/>
</dbReference>
<reference evidence="3 4" key="1">
    <citation type="submission" date="2019-02" db="EMBL/GenBank/DDBJ databases">
        <title>Genomic Encyclopedia of Type Strains, Phase IV (KMG-IV): sequencing the most valuable type-strain genomes for metagenomic binning, comparative biology and taxonomic classification.</title>
        <authorList>
            <person name="Goeker M."/>
        </authorList>
    </citation>
    <scope>NUCLEOTIDE SEQUENCE [LARGE SCALE GENOMIC DNA]</scope>
    <source>
        <strain evidence="3 4">DSM 18116</strain>
    </source>
</reference>
<comment type="caution">
    <text evidence="3">The sequence shown here is derived from an EMBL/GenBank/DDBJ whole genome shotgun (WGS) entry which is preliminary data.</text>
</comment>
<feature type="signal peptide" evidence="1">
    <location>
        <begin position="1"/>
        <end position="23"/>
    </location>
</feature>
<dbReference type="AlphaFoldDB" id="A0A4Q7N2N9"/>
<keyword evidence="4" id="KW-1185">Reference proteome</keyword>
<keyword evidence="1" id="KW-0732">Signal</keyword>
<evidence type="ECO:0000313" key="3">
    <source>
        <dbReference type="EMBL" id="RZS75199.1"/>
    </source>
</evidence>
<dbReference type="OrthoDB" id="677735at2"/>
<evidence type="ECO:0000313" key="4">
    <source>
        <dbReference type="Proteomes" id="UP000293874"/>
    </source>
</evidence>
<gene>
    <name evidence="3" type="ORF">EV199_1061</name>
</gene>
<name>A0A4Q7N2N9_9BACT</name>
<evidence type="ECO:0000256" key="1">
    <source>
        <dbReference type="SAM" id="SignalP"/>
    </source>
</evidence>
<sequence length="190" mass="21582">MYQIYKRGFAFALLLMISSMCSAQSITPSTFNIAGGSFQNADSYYQFEWSLGELSLISDFAKPDSSLVMTHGVLQPCTDKVGKSPLIVFFEVGDYKLFPNPTKGQFEVDFFVRQTGRMEINLTDASGKILENRTYAYDGCCRIERFDLTPYQNGVYFVIATLYPDYTRPGDNLNVVRRSGFRVVKNAHRF</sequence>